<dbReference type="AlphaFoldDB" id="A0A942ULR3"/>
<comment type="caution">
    <text evidence="1">The sequence shown here is derived from an EMBL/GenBank/DDBJ whole genome shotgun (WGS) entry which is preliminary data.</text>
</comment>
<accession>A0A942ULR3</accession>
<evidence type="ECO:0000313" key="1">
    <source>
        <dbReference type="EMBL" id="MBS4222067.1"/>
    </source>
</evidence>
<proteinExistence type="predicted"/>
<dbReference type="Proteomes" id="UP000676456">
    <property type="component" value="Unassembled WGS sequence"/>
</dbReference>
<gene>
    <name evidence="1" type="ORF">KHA91_04770</name>
</gene>
<sequence length="172" mass="19494">MSSVEDKEFITHKKPEDKFGATITYGNRSNIDFPGDAIVSITLGERFSVWKTIVNGIVSQFVMKQMKKSKGLLYAEMKGHIKEGYGLTMTVWEKKSMANFRNKGAHKFAMKFFSWVFYSGKSHAYFLTYKANGDIPTSEEAQELVKKYGKFYDGGKLIRKAKSPTKNNAATN</sequence>
<evidence type="ECO:0000313" key="2">
    <source>
        <dbReference type="Proteomes" id="UP000676456"/>
    </source>
</evidence>
<protein>
    <submittedName>
        <fullName evidence="1">Uncharacterized protein</fullName>
    </submittedName>
</protein>
<reference evidence="1 2" key="1">
    <citation type="submission" date="2021-05" db="EMBL/GenBank/DDBJ databases">
        <title>Novel Bacillus species.</title>
        <authorList>
            <person name="Liu G."/>
        </authorList>
    </citation>
    <scope>NUCLEOTIDE SEQUENCE [LARGE SCALE GENOMIC DNA]</scope>
    <source>
        <strain evidence="1 2">FJAT-49682</strain>
    </source>
</reference>
<keyword evidence="2" id="KW-1185">Reference proteome</keyword>
<name>A0A942ULR3_9BACI</name>
<dbReference type="EMBL" id="JAGYPN010000001">
    <property type="protein sequence ID" value="MBS4222067.1"/>
    <property type="molecule type" value="Genomic_DNA"/>
</dbReference>
<organism evidence="1 2">
    <name type="scientific">Lederbergia citrea</name>
    <dbReference type="NCBI Taxonomy" id="2833581"/>
    <lineage>
        <taxon>Bacteria</taxon>
        <taxon>Bacillati</taxon>
        <taxon>Bacillota</taxon>
        <taxon>Bacilli</taxon>
        <taxon>Bacillales</taxon>
        <taxon>Bacillaceae</taxon>
        <taxon>Lederbergia</taxon>
    </lineage>
</organism>